<comment type="similarity">
    <text evidence="1 4">Belongs to the FGGY kinase family.</text>
</comment>
<feature type="domain" description="Carbohydrate kinase FGGY C-terminal" evidence="6">
    <location>
        <begin position="261"/>
        <end position="451"/>
    </location>
</feature>
<dbReference type="EMBL" id="JAFBCV010000017">
    <property type="protein sequence ID" value="MBM7840840.1"/>
    <property type="molecule type" value="Genomic_DNA"/>
</dbReference>
<keyword evidence="3 4" id="KW-0418">Kinase</keyword>
<dbReference type="PANTHER" id="PTHR43095">
    <property type="entry name" value="SUGAR KINASE"/>
    <property type="match status" value="1"/>
</dbReference>
<dbReference type="InterPro" id="IPR000577">
    <property type="entry name" value="Carb_kinase_FGGY"/>
</dbReference>
<protein>
    <submittedName>
        <fullName evidence="7">L-xylulokinase</fullName>
        <ecNumber evidence="7">2.7.1.53</ecNumber>
    </submittedName>
</protein>
<dbReference type="Proteomes" id="UP001179280">
    <property type="component" value="Unassembled WGS sequence"/>
</dbReference>
<evidence type="ECO:0000259" key="5">
    <source>
        <dbReference type="Pfam" id="PF00370"/>
    </source>
</evidence>
<dbReference type="CDD" id="cd07802">
    <property type="entry name" value="ASKHA_NBD_FGGY_EcLyxK-like"/>
    <property type="match status" value="1"/>
</dbReference>
<comment type="caution">
    <text evidence="7">The sequence shown here is derived from an EMBL/GenBank/DDBJ whole genome shotgun (WGS) entry which is preliminary data.</text>
</comment>
<name>A0ABS2T1H3_9BACI</name>
<evidence type="ECO:0000256" key="1">
    <source>
        <dbReference type="ARBA" id="ARBA00009156"/>
    </source>
</evidence>
<dbReference type="InterPro" id="IPR018483">
    <property type="entry name" value="Carb_kinase_FGGY_CS"/>
</dbReference>
<sequence>MEKFLMGIDNGGTLTKAALYTIDGKEVASATRKTTMLMPEPYHTERAMDELWEANCSVIQTVLAKAEIDASQIAAISLTGHGNGVYITDQHGVPTYNGIISTDSRAKAYIESWYQDPAFETEVLPKTMQSVWTGQPVALLAWLKEKKREVYDATAFIFMVKDYVRFKLSGEAYLEITDASGTSLLNVRDRCYDADLLAFFGIAEVMEKLPPLKESTDVCGYVSKEAAEATGLTVGTPIAGGIFDISASAVASGLVEEGTLCIVAGTWSINEFITKKPVVDHALFMTSIYCLPDYWLTTEASPTSASNLEWFIDQFMELEKREAEAGGRSVYELCNEMVAQTTPEESDLLFFPFLFGSNTVAHANAGFIGMNSWHQKKHVVRAVYEGIVFSHLVHIERLLRYGEKPKRCRIAGGVTKSAVWVQMFADCLKLPIEIVEVNEHGTLGTAMCAAVMQGYYSSMKDAAEAMVQVGRTIVPNQEQSSIYATKFQRYKDRLKQMEPIWKAGV</sequence>
<dbReference type="Gene3D" id="3.30.420.40">
    <property type="match status" value="2"/>
</dbReference>
<evidence type="ECO:0000256" key="3">
    <source>
        <dbReference type="ARBA" id="ARBA00022777"/>
    </source>
</evidence>
<feature type="domain" description="Carbohydrate kinase FGGY N-terminal" evidence="5">
    <location>
        <begin position="6"/>
        <end position="250"/>
    </location>
</feature>
<dbReference type="EC" id="2.7.1.53" evidence="7"/>
<dbReference type="InterPro" id="IPR050406">
    <property type="entry name" value="FGGY_Carb_Kinase"/>
</dbReference>
<gene>
    <name evidence="7" type="ORF">JOC54_004133</name>
</gene>
<reference evidence="7" key="1">
    <citation type="submission" date="2021-01" db="EMBL/GenBank/DDBJ databases">
        <title>Genomic Encyclopedia of Type Strains, Phase IV (KMG-IV): sequencing the most valuable type-strain genomes for metagenomic binning, comparative biology and taxonomic classification.</title>
        <authorList>
            <person name="Goeker M."/>
        </authorList>
    </citation>
    <scope>NUCLEOTIDE SEQUENCE</scope>
    <source>
        <strain evidence="7">DSM 21943</strain>
    </source>
</reference>
<keyword evidence="2 4" id="KW-0808">Transferase</keyword>
<dbReference type="PIRSF" id="PIRSF000538">
    <property type="entry name" value="GlpK"/>
    <property type="match status" value="1"/>
</dbReference>
<organism evidence="7 8">
    <name type="scientific">Shouchella xiaoxiensis</name>
    <dbReference type="NCBI Taxonomy" id="766895"/>
    <lineage>
        <taxon>Bacteria</taxon>
        <taxon>Bacillati</taxon>
        <taxon>Bacillota</taxon>
        <taxon>Bacilli</taxon>
        <taxon>Bacillales</taxon>
        <taxon>Bacillaceae</taxon>
        <taxon>Shouchella</taxon>
    </lineage>
</organism>
<dbReference type="Pfam" id="PF02782">
    <property type="entry name" value="FGGY_C"/>
    <property type="match status" value="1"/>
</dbReference>
<dbReference type="GO" id="GO:0008744">
    <property type="term" value="F:L-xylulokinase activity"/>
    <property type="evidence" value="ECO:0007669"/>
    <property type="project" value="UniProtKB-EC"/>
</dbReference>
<accession>A0ABS2T1H3</accession>
<dbReference type="SUPFAM" id="SSF53067">
    <property type="entry name" value="Actin-like ATPase domain"/>
    <property type="match status" value="2"/>
</dbReference>
<dbReference type="PROSITE" id="PS00445">
    <property type="entry name" value="FGGY_KINASES_2"/>
    <property type="match status" value="1"/>
</dbReference>
<evidence type="ECO:0000256" key="4">
    <source>
        <dbReference type="RuleBase" id="RU003733"/>
    </source>
</evidence>
<dbReference type="Pfam" id="PF00370">
    <property type="entry name" value="FGGY_N"/>
    <property type="match status" value="1"/>
</dbReference>
<evidence type="ECO:0000259" key="6">
    <source>
        <dbReference type="Pfam" id="PF02782"/>
    </source>
</evidence>
<evidence type="ECO:0000313" key="8">
    <source>
        <dbReference type="Proteomes" id="UP001179280"/>
    </source>
</evidence>
<proteinExistence type="inferred from homology"/>
<dbReference type="RefSeq" id="WP_204468689.1">
    <property type="nucleotide sequence ID" value="NZ_JAFBCV010000017.1"/>
</dbReference>
<dbReference type="InterPro" id="IPR043129">
    <property type="entry name" value="ATPase_NBD"/>
</dbReference>
<evidence type="ECO:0000256" key="2">
    <source>
        <dbReference type="ARBA" id="ARBA00022679"/>
    </source>
</evidence>
<keyword evidence="8" id="KW-1185">Reference proteome</keyword>
<dbReference type="InterPro" id="IPR018485">
    <property type="entry name" value="FGGY_C"/>
</dbReference>
<dbReference type="InterPro" id="IPR018484">
    <property type="entry name" value="FGGY_N"/>
</dbReference>
<dbReference type="PANTHER" id="PTHR43095:SF3">
    <property type="entry name" value="L-XYLULOSE_3-KETO-L-GULONATE KINASE"/>
    <property type="match status" value="1"/>
</dbReference>
<evidence type="ECO:0000313" key="7">
    <source>
        <dbReference type="EMBL" id="MBM7840840.1"/>
    </source>
</evidence>